<dbReference type="AlphaFoldDB" id="A0A8G0LHA1"/>
<reference evidence="1 2" key="1">
    <citation type="journal article" date="2021" name="BMC Genomics">
        <title>Telomere-to-telomere genome assembly of asparaginase-producing Trichoderma simmonsii.</title>
        <authorList>
            <person name="Chung D."/>
            <person name="Kwon Y.M."/>
            <person name="Yang Y."/>
        </authorList>
    </citation>
    <scope>NUCLEOTIDE SEQUENCE [LARGE SCALE GENOMIC DNA]</scope>
    <source>
        <strain evidence="1 2">GH-Sj1</strain>
    </source>
</reference>
<keyword evidence="2" id="KW-1185">Reference proteome</keyword>
<name>A0A8G0LHA1_9HYPO</name>
<dbReference type="Proteomes" id="UP000826661">
    <property type="component" value="Chromosome V"/>
</dbReference>
<evidence type="ECO:0000313" key="1">
    <source>
        <dbReference type="EMBL" id="QYT02292.1"/>
    </source>
</evidence>
<accession>A0A8G0LHA1</accession>
<gene>
    <name evidence="1" type="ORF">H0G86_009299</name>
</gene>
<proteinExistence type="predicted"/>
<protein>
    <submittedName>
        <fullName evidence="1">Uncharacterized protein</fullName>
    </submittedName>
</protein>
<dbReference type="EMBL" id="CP075868">
    <property type="protein sequence ID" value="QYT02292.1"/>
    <property type="molecule type" value="Genomic_DNA"/>
</dbReference>
<sequence length="130" mass="14738">MGLDWSEWSPPKPGVALLQKCLHEGGHIPFAFPPLTRYEYWPCTGSLVGRRNDERRRTRDEKRIQQSGMIEAGHVMLNREGKASQRTAWSTRSRTSHHRLFPPSACLPATEFPAPCTSSHAVLVPVMYLL</sequence>
<organism evidence="1 2">
    <name type="scientific">Trichoderma simmonsii</name>
    <dbReference type="NCBI Taxonomy" id="1491479"/>
    <lineage>
        <taxon>Eukaryota</taxon>
        <taxon>Fungi</taxon>
        <taxon>Dikarya</taxon>
        <taxon>Ascomycota</taxon>
        <taxon>Pezizomycotina</taxon>
        <taxon>Sordariomycetes</taxon>
        <taxon>Hypocreomycetidae</taxon>
        <taxon>Hypocreales</taxon>
        <taxon>Hypocreaceae</taxon>
        <taxon>Trichoderma</taxon>
    </lineage>
</organism>
<evidence type="ECO:0000313" key="2">
    <source>
        <dbReference type="Proteomes" id="UP000826661"/>
    </source>
</evidence>